<comment type="catalytic activity">
    <reaction evidence="1">
        <text>adenosine 3',5'-bisphosphate + H2O = AMP + phosphate</text>
        <dbReference type="Rhea" id="RHEA:10040"/>
        <dbReference type="ChEBI" id="CHEBI:15377"/>
        <dbReference type="ChEBI" id="CHEBI:43474"/>
        <dbReference type="ChEBI" id="CHEBI:58343"/>
        <dbReference type="ChEBI" id="CHEBI:456215"/>
        <dbReference type="EC" id="3.1.3.7"/>
    </reaction>
</comment>
<keyword evidence="2 6" id="KW-0479">Metal-binding</keyword>
<accession>G7H3H1</accession>
<feature type="binding site" evidence="6">
    <location>
        <position position="98"/>
    </location>
    <ligand>
        <name>Mg(2+)</name>
        <dbReference type="ChEBI" id="CHEBI:18420"/>
        <label>1</label>
        <note>catalytic</note>
    </ligand>
</feature>
<dbReference type="Gene3D" id="3.40.190.80">
    <property type="match status" value="1"/>
</dbReference>
<sequence length="259" mass="27011">MSSIPARGASASGPDSGLSDGELAARIAEGAGRILLGVRHGGLLDGALAGNAGDQLAQAWIGAALRRRRPHDAVLSEEAEDVGDRATNDRVWIIDPLDGTSEFRHGTDDWAVHVALTVDGRPTAAAVAIPARGELFRSDDIEGVGGPLTHRIAVSRFGGSYEAAHVANALGLQRVSIGSAGAKAMAVVRGDVDAYVHAGGQYEWDNCAPVGVCAAAGLHCSRLDGSEIVYNQRIPYMPDFVICRTEIADDVLSALRGVW</sequence>
<keyword evidence="8" id="KW-1185">Reference proteome</keyword>
<dbReference type="Proteomes" id="UP000035088">
    <property type="component" value="Unassembled WGS sequence"/>
</dbReference>
<dbReference type="InterPro" id="IPR050725">
    <property type="entry name" value="CysQ/Inositol_MonoPase"/>
</dbReference>
<dbReference type="GO" id="GO:0046872">
    <property type="term" value="F:metal ion binding"/>
    <property type="evidence" value="ECO:0007669"/>
    <property type="project" value="UniProtKB-KW"/>
</dbReference>
<dbReference type="PRINTS" id="PR00377">
    <property type="entry name" value="IMPHPHTASES"/>
</dbReference>
<evidence type="ECO:0000256" key="2">
    <source>
        <dbReference type="ARBA" id="ARBA00022723"/>
    </source>
</evidence>
<evidence type="ECO:0000256" key="1">
    <source>
        <dbReference type="ARBA" id="ARBA00001625"/>
    </source>
</evidence>
<feature type="binding site" evidence="6">
    <location>
        <position position="97"/>
    </location>
    <ligand>
        <name>Mg(2+)</name>
        <dbReference type="ChEBI" id="CHEBI:18420"/>
        <label>1</label>
        <note>catalytic</note>
    </ligand>
</feature>
<organism evidence="7 8">
    <name type="scientific">Gordonia araii NBRC 100433</name>
    <dbReference type="NCBI Taxonomy" id="1073574"/>
    <lineage>
        <taxon>Bacteria</taxon>
        <taxon>Bacillati</taxon>
        <taxon>Actinomycetota</taxon>
        <taxon>Actinomycetes</taxon>
        <taxon>Mycobacteriales</taxon>
        <taxon>Gordoniaceae</taxon>
        <taxon>Gordonia</taxon>
    </lineage>
</organism>
<dbReference type="PANTHER" id="PTHR43028">
    <property type="entry name" value="3'(2'),5'-BISPHOSPHATE NUCLEOTIDASE 1"/>
    <property type="match status" value="1"/>
</dbReference>
<dbReference type="InterPro" id="IPR000760">
    <property type="entry name" value="Inositol_monophosphatase-like"/>
</dbReference>
<dbReference type="InterPro" id="IPR020583">
    <property type="entry name" value="Inositol_monoP_metal-BS"/>
</dbReference>
<comment type="caution">
    <text evidence="7">The sequence shown here is derived from an EMBL/GenBank/DDBJ whole genome shotgun (WGS) entry which is preliminary data.</text>
</comment>
<evidence type="ECO:0000256" key="4">
    <source>
        <dbReference type="ARBA" id="ARBA00041694"/>
    </source>
</evidence>
<feature type="binding site" evidence="6">
    <location>
        <position position="95"/>
    </location>
    <ligand>
        <name>Mg(2+)</name>
        <dbReference type="ChEBI" id="CHEBI:18420"/>
        <label>1</label>
        <note>catalytic</note>
    </ligand>
</feature>
<protein>
    <recommendedName>
        <fullName evidence="4">3'(2'),5-bisphosphonucleoside 3'(2')-phosphohydrolase</fullName>
    </recommendedName>
    <alternativeName>
        <fullName evidence="5">DPNPase</fullName>
    </alternativeName>
</protein>
<dbReference type="Pfam" id="PF00459">
    <property type="entry name" value="Inositol_P"/>
    <property type="match status" value="1"/>
</dbReference>
<feature type="binding site" evidence="6">
    <location>
        <position position="77"/>
    </location>
    <ligand>
        <name>Mg(2+)</name>
        <dbReference type="ChEBI" id="CHEBI:18420"/>
        <label>1</label>
        <note>catalytic</note>
    </ligand>
</feature>
<dbReference type="CDD" id="cd01638">
    <property type="entry name" value="CysQ"/>
    <property type="match status" value="1"/>
</dbReference>
<dbReference type="EMBL" id="BAEE01000056">
    <property type="protein sequence ID" value="GAB10396.1"/>
    <property type="molecule type" value="Genomic_DNA"/>
</dbReference>
<dbReference type="Gene3D" id="3.30.540.10">
    <property type="entry name" value="Fructose-1,6-Bisphosphatase, subunit A, domain 1"/>
    <property type="match status" value="1"/>
</dbReference>
<gene>
    <name evidence="7" type="ORF">GOARA_056_01440</name>
</gene>
<comment type="cofactor">
    <cofactor evidence="6">
        <name>Mg(2+)</name>
        <dbReference type="ChEBI" id="CHEBI:18420"/>
    </cofactor>
</comment>
<evidence type="ECO:0000256" key="5">
    <source>
        <dbReference type="ARBA" id="ARBA00042530"/>
    </source>
</evidence>
<dbReference type="GO" id="GO:0050427">
    <property type="term" value="P:3'-phosphoadenosine 5'-phosphosulfate metabolic process"/>
    <property type="evidence" value="ECO:0007669"/>
    <property type="project" value="TreeGrafter"/>
</dbReference>
<keyword evidence="3 6" id="KW-0460">Magnesium</keyword>
<dbReference type="GO" id="GO:0008441">
    <property type="term" value="F:3'(2'),5'-bisphosphate nucleotidase activity"/>
    <property type="evidence" value="ECO:0007669"/>
    <property type="project" value="UniProtKB-EC"/>
</dbReference>
<feature type="binding site" evidence="6">
    <location>
        <position position="205"/>
    </location>
    <ligand>
        <name>Mg(2+)</name>
        <dbReference type="ChEBI" id="CHEBI:18420"/>
        <label>1</label>
        <note>catalytic</note>
    </ligand>
</feature>
<dbReference type="AlphaFoldDB" id="G7H3H1"/>
<dbReference type="GO" id="GO:0000103">
    <property type="term" value="P:sulfate assimilation"/>
    <property type="evidence" value="ECO:0007669"/>
    <property type="project" value="TreeGrafter"/>
</dbReference>
<dbReference type="PROSITE" id="PS00629">
    <property type="entry name" value="IMP_1"/>
    <property type="match status" value="1"/>
</dbReference>
<name>G7H3H1_9ACTN</name>
<evidence type="ECO:0000256" key="6">
    <source>
        <dbReference type="PIRSR" id="PIRSR600760-2"/>
    </source>
</evidence>
<evidence type="ECO:0000313" key="8">
    <source>
        <dbReference type="Proteomes" id="UP000035088"/>
    </source>
</evidence>
<proteinExistence type="predicted"/>
<reference evidence="7 8" key="1">
    <citation type="submission" date="2011-11" db="EMBL/GenBank/DDBJ databases">
        <title>Whole genome shotgun sequence of Gordonia araii NBRC 100433.</title>
        <authorList>
            <person name="Yoshida Y."/>
            <person name="Hosoyama A."/>
            <person name="Tsuchikane K."/>
            <person name="Katsumata H."/>
            <person name="Yamazaki S."/>
            <person name="Fujita N."/>
        </authorList>
    </citation>
    <scope>NUCLEOTIDE SEQUENCE [LARGE SCALE GENOMIC DNA]</scope>
    <source>
        <strain evidence="7 8">NBRC 100433</strain>
    </source>
</reference>
<evidence type="ECO:0000256" key="3">
    <source>
        <dbReference type="ARBA" id="ARBA00022842"/>
    </source>
</evidence>
<evidence type="ECO:0000313" key="7">
    <source>
        <dbReference type="EMBL" id="GAB10396.1"/>
    </source>
</evidence>
<dbReference type="SUPFAM" id="SSF56655">
    <property type="entry name" value="Carbohydrate phosphatase"/>
    <property type="match status" value="1"/>
</dbReference>
<dbReference type="PANTHER" id="PTHR43028:SF5">
    <property type="entry name" value="3'(2'),5'-BISPHOSPHATE NUCLEOTIDASE 1"/>
    <property type="match status" value="1"/>
</dbReference>
<dbReference type="STRING" id="1073574.GOARA_056_01440"/>